<proteinExistence type="predicted"/>
<organism evidence="2 3">
    <name type="scientific">Polarella glacialis</name>
    <name type="common">Dinoflagellate</name>
    <dbReference type="NCBI Taxonomy" id="89957"/>
    <lineage>
        <taxon>Eukaryota</taxon>
        <taxon>Sar</taxon>
        <taxon>Alveolata</taxon>
        <taxon>Dinophyceae</taxon>
        <taxon>Suessiales</taxon>
        <taxon>Suessiaceae</taxon>
        <taxon>Polarella</taxon>
    </lineage>
</organism>
<evidence type="ECO:0000313" key="3">
    <source>
        <dbReference type="Proteomes" id="UP000654075"/>
    </source>
</evidence>
<feature type="region of interest" description="Disordered" evidence="1">
    <location>
        <begin position="32"/>
        <end position="54"/>
    </location>
</feature>
<dbReference type="Proteomes" id="UP000654075">
    <property type="component" value="Unassembled WGS sequence"/>
</dbReference>
<evidence type="ECO:0000256" key="1">
    <source>
        <dbReference type="SAM" id="MobiDB-lite"/>
    </source>
</evidence>
<keyword evidence="3" id="KW-1185">Reference proteome</keyword>
<gene>
    <name evidence="2" type="ORF">PGLA1383_LOCUS7207</name>
</gene>
<sequence length="150" mass="16569">MESIVHDVASRVLQEASIEAVTAALALGAAAGGGKVNSCTERNQRRPSEPLPLDLKSTPWAIWREAQGSPRGQRRDKVCSLSGETRIAVLLRRAQRLQPPWKVWMPAADRSRRRSRNRSLRAGGRAGHMRSTPVSIPSTLFRHPRLALGH</sequence>
<dbReference type="EMBL" id="CAJNNV010003120">
    <property type="protein sequence ID" value="CAE8588403.1"/>
    <property type="molecule type" value="Genomic_DNA"/>
</dbReference>
<accession>A0A813DN30</accession>
<evidence type="ECO:0000313" key="2">
    <source>
        <dbReference type="EMBL" id="CAE8588403.1"/>
    </source>
</evidence>
<comment type="caution">
    <text evidence="2">The sequence shown here is derived from an EMBL/GenBank/DDBJ whole genome shotgun (WGS) entry which is preliminary data.</text>
</comment>
<protein>
    <submittedName>
        <fullName evidence="2">Uncharacterized protein</fullName>
    </submittedName>
</protein>
<feature type="region of interest" description="Disordered" evidence="1">
    <location>
        <begin position="108"/>
        <end position="136"/>
    </location>
</feature>
<name>A0A813DN30_POLGL</name>
<reference evidence="2" key="1">
    <citation type="submission" date="2021-02" db="EMBL/GenBank/DDBJ databases">
        <authorList>
            <person name="Dougan E. K."/>
            <person name="Rhodes N."/>
            <person name="Thang M."/>
            <person name="Chan C."/>
        </authorList>
    </citation>
    <scope>NUCLEOTIDE SEQUENCE</scope>
</reference>
<dbReference type="AlphaFoldDB" id="A0A813DN30"/>